<dbReference type="Pfam" id="PF13399">
    <property type="entry name" value="LytR_C"/>
    <property type="match status" value="1"/>
</dbReference>
<keyword evidence="1" id="KW-0472">Membrane</keyword>
<keyword evidence="1" id="KW-0812">Transmembrane</keyword>
<sequence length="178" mass="18773">MTERTVQPPVRPRSGRRPLPPLVFLLVLALAAGAVWWTVLREDQERRAEAAEECAAAEEPPPSLDPAAVSVRVFNATDEGGLAQTVADELAARGFTISEVANDPTTREVEGAGEVRHGSPGRDAARFLGVYAPGVSFYPDTRATAVVDLVIGPEFTGVAPPEEVEAALTASEDAPAEC</sequence>
<dbReference type="EMBL" id="JASNFN010000005">
    <property type="protein sequence ID" value="MDP5182585.1"/>
    <property type="molecule type" value="Genomic_DNA"/>
</dbReference>
<reference evidence="4" key="1">
    <citation type="submission" date="2023-05" db="EMBL/GenBank/DDBJ databases">
        <title>Draft genome of Pseudofrankia sp. BMG5.37.</title>
        <authorList>
            <person name="Gtari M."/>
            <person name="Ghodhbane F."/>
            <person name="Sbissi I."/>
        </authorList>
    </citation>
    <scope>NUCLEOTIDE SEQUENCE [LARGE SCALE GENOMIC DNA]</scope>
    <source>
        <strain evidence="4">BMG 814</strain>
    </source>
</reference>
<evidence type="ECO:0000256" key="1">
    <source>
        <dbReference type="SAM" id="Phobius"/>
    </source>
</evidence>
<protein>
    <submittedName>
        <fullName evidence="3">LytR C-terminal domain-containing protein</fullName>
    </submittedName>
</protein>
<dbReference type="RefSeq" id="WP_305999267.1">
    <property type="nucleotide sequence ID" value="NZ_JASNFN010000005.1"/>
</dbReference>
<evidence type="ECO:0000313" key="4">
    <source>
        <dbReference type="Proteomes" id="UP001233673"/>
    </source>
</evidence>
<dbReference type="InterPro" id="IPR027381">
    <property type="entry name" value="LytR/CpsA/Psr_C"/>
</dbReference>
<feature type="domain" description="LytR/CpsA/Psr regulator C-terminal" evidence="2">
    <location>
        <begin position="69"/>
        <end position="155"/>
    </location>
</feature>
<keyword evidence="4" id="KW-1185">Reference proteome</keyword>
<evidence type="ECO:0000313" key="3">
    <source>
        <dbReference type="EMBL" id="MDP5182585.1"/>
    </source>
</evidence>
<name>A0ABT9IAJ2_9ACTN</name>
<keyword evidence="1" id="KW-1133">Transmembrane helix</keyword>
<comment type="caution">
    <text evidence="3">The sequence shown here is derived from an EMBL/GenBank/DDBJ whole genome shotgun (WGS) entry which is preliminary data.</text>
</comment>
<organism evidence="3 4">
    <name type="scientific">Blastococcus carthaginiensis</name>
    <dbReference type="NCBI Taxonomy" id="3050034"/>
    <lineage>
        <taxon>Bacteria</taxon>
        <taxon>Bacillati</taxon>
        <taxon>Actinomycetota</taxon>
        <taxon>Actinomycetes</taxon>
        <taxon>Geodermatophilales</taxon>
        <taxon>Geodermatophilaceae</taxon>
        <taxon>Blastococcus</taxon>
    </lineage>
</organism>
<gene>
    <name evidence="3" type="ORF">QOZ88_08030</name>
</gene>
<proteinExistence type="predicted"/>
<evidence type="ECO:0000259" key="2">
    <source>
        <dbReference type="Pfam" id="PF13399"/>
    </source>
</evidence>
<dbReference type="Gene3D" id="3.30.70.2390">
    <property type="match status" value="1"/>
</dbReference>
<feature type="transmembrane region" description="Helical" evidence="1">
    <location>
        <begin position="21"/>
        <end position="39"/>
    </location>
</feature>
<accession>A0ABT9IAJ2</accession>
<dbReference type="Proteomes" id="UP001233673">
    <property type="component" value="Unassembled WGS sequence"/>
</dbReference>